<comment type="caution">
    <text evidence="1">The sequence shown here is derived from an EMBL/GenBank/DDBJ whole genome shotgun (WGS) entry which is preliminary data.</text>
</comment>
<evidence type="ECO:0000313" key="1">
    <source>
        <dbReference type="EMBL" id="KAG6632422.1"/>
    </source>
</evidence>
<keyword evidence="3" id="KW-1185">Reference proteome</keyword>
<sequence length="49" mass="5740">MKGRRDLNQFKNSIAHIGKINKASYSRDASAFEAPERKKLRQFFNLENL</sequence>
<evidence type="ECO:0000313" key="3">
    <source>
        <dbReference type="Proteomes" id="UP000811609"/>
    </source>
</evidence>
<accession>A0A8T1NSI7</accession>
<dbReference type="Proteomes" id="UP000811246">
    <property type="component" value="Chromosome 13"/>
</dbReference>
<dbReference type="Proteomes" id="UP000811609">
    <property type="component" value="Chromosome 13"/>
</dbReference>
<proteinExistence type="predicted"/>
<dbReference type="EMBL" id="CM031821">
    <property type="protein sequence ID" value="KAG6632422.1"/>
    <property type="molecule type" value="Genomic_DNA"/>
</dbReference>
<gene>
    <name evidence="1" type="ORF">CIPAW_13G158300</name>
    <name evidence="2" type="ORF">I3842_13G156500</name>
</gene>
<reference evidence="2" key="2">
    <citation type="submission" date="2021-01" db="EMBL/GenBank/DDBJ databases">
        <authorList>
            <person name="Lovell J.T."/>
            <person name="Bentley N."/>
            <person name="Bhattarai G."/>
            <person name="Jenkins J.W."/>
            <person name="Sreedasyam A."/>
            <person name="Alarcon Y."/>
            <person name="Bock C."/>
            <person name="Boston L."/>
            <person name="Carlson J."/>
            <person name="Cervantes K."/>
            <person name="Clermont K."/>
            <person name="Krom N."/>
            <person name="Kubenka K."/>
            <person name="Mamidi S."/>
            <person name="Mattison C."/>
            <person name="Monteros M."/>
            <person name="Pisani C."/>
            <person name="Plott C."/>
            <person name="Rajasekar S."/>
            <person name="Rhein H.S."/>
            <person name="Rohla C."/>
            <person name="Song M."/>
            <person name="Hilaire R.S."/>
            <person name="Shu S."/>
            <person name="Wells L."/>
            <person name="Wang X."/>
            <person name="Webber J."/>
            <person name="Heerema R.J."/>
            <person name="Klein P."/>
            <person name="Conner P."/>
            <person name="Grauke L."/>
            <person name="Grimwood J."/>
            <person name="Schmutz J."/>
            <person name="Randall J.J."/>
        </authorList>
    </citation>
    <scope>NUCLEOTIDE SEQUENCE</scope>
    <source>
        <tissue evidence="2">Leaf</tissue>
    </source>
</reference>
<reference evidence="1" key="1">
    <citation type="submission" date="2020-12" db="EMBL/GenBank/DDBJ databases">
        <title>WGS assembly of Carya illinoinensis cv. Pawnee.</title>
        <authorList>
            <person name="Platts A."/>
            <person name="Shu S."/>
            <person name="Wright S."/>
            <person name="Barry K."/>
            <person name="Edger P."/>
            <person name="Pires J.C."/>
            <person name="Schmutz J."/>
        </authorList>
    </citation>
    <scope>NUCLEOTIDE SEQUENCE</scope>
    <source>
        <tissue evidence="1">Leaf</tissue>
    </source>
</reference>
<dbReference type="EMBL" id="CM031837">
    <property type="protein sequence ID" value="KAG6682718.1"/>
    <property type="molecule type" value="Genomic_DNA"/>
</dbReference>
<protein>
    <submittedName>
        <fullName evidence="1">Uncharacterized protein</fullName>
    </submittedName>
</protein>
<organism evidence="1 3">
    <name type="scientific">Carya illinoinensis</name>
    <name type="common">Pecan</name>
    <dbReference type="NCBI Taxonomy" id="32201"/>
    <lineage>
        <taxon>Eukaryota</taxon>
        <taxon>Viridiplantae</taxon>
        <taxon>Streptophyta</taxon>
        <taxon>Embryophyta</taxon>
        <taxon>Tracheophyta</taxon>
        <taxon>Spermatophyta</taxon>
        <taxon>Magnoliopsida</taxon>
        <taxon>eudicotyledons</taxon>
        <taxon>Gunneridae</taxon>
        <taxon>Pentapetalae</taxon>
        <taxon>rosids</taxon>
        <taxon>fabids</taxon>
        <taxon>Fagales</taxon>
        <taxon>Juglandaceae</taxon>
        <taxon>Carya</taxon>
    </lineage>
</organism>
<name>A0A8T1NSI7_CARIL</name>
<dbReference type="AlphaFoldDB" id="A0A8T1NSI7"/>
<evidence type="ECO:0000313" key="2">
    <source>
        <dbReference type="EMBL" id="KAG6682718.1"/>
    </source>
</evidence>